<feature type="binding site" evidence="6">
    <location>
        <position position="700"/>
    </location>
    <ligand>
        <name>ATP</name>
        <dbReference type="ChEBI" id="CHEBI:30616"/>
    </ligand>
</feature>
<feature type="compositionally biased region" description="Gly residues" evidence="7">
    <location>
        <begin position="972"/>
        <end position="985"/>
    </location>
</feature>
<protein>
    <recommendedName>
        <fullName evidence="9">Protein kinase domain-containing protein</fullName>
    </recommendedName>
</protein>
<keyword evidence="4 6" id="KW-0547">Nucleotide-binding</keyword>
<dbReference type="PROSITE" id="PS00107">
    <property type="entry name" value="PROTEIN_KINASE_ATP"/>
    <property type="match status" value="1"/>
</dbReference>
<dbReference type="EMBL" id="SIDB01000005">
    <property type="protein sequence ID" value="KAI3432258.1"/>
    <property type="molecule type" value="Genomic_DNA"/>
</dbReference>
<dbReference type="InterPro" id="IPR001611">
    <property type="entry name" value="Leu-rich_rpt"/>
</dbReference>
<evidence type="ECO:0000256" key="2">
    <source>
        <dbReference type="ARBA" id="ARBA00022614"/>
    </source>
</evidence>
<dbReference type="Pfam" id="PF00560">
    <property type="entry name" value="LRR_1"/>
    <property type="match status" value="3"/>
</dbReference>
<feature type="region of interest" description="Disordered" evidence="7">
    <location>
        <begin position="1105"/>
        <end position="1145"/>
    </location>
</feature>
<dbReference type="GO" id="GO:0005930">
    <property type="term" value="C:axoneme"/>
    <property type="evidence" value="ECO:0007669"/>
    <property type="project" value="UniProtKB-SubCell"/>
</dbReference>
<evidence type="ECO:0000256" key="8">
    <source>
        <dbReference type="SAM" id="SignalP"/>
    </source>
</evidence>
<dbReference type="InterPro" id="IPR011009">
    <property type="entry name" value="Kinase-like_dom_sf"/>
</dbReference>
<evidence type="ECO:0000256" key="3">
    <source>
        <dbReference type="ARBA" id="ARBA00022737"/>
    </source>
</evidence>
<keyword evidence="11" id="KW-1185">Reference proteome</keyword>
<reference evidence="10" key="2">
    <citation type="submission" date="2020-11" db="EMBL/GenBank/DDBJ databases">
        <authorList>
            <person name="Cecchin M."/>
            <person name="Marcolungo L."/>
            <person name="Rossato M."/>
            <person name="Girolomoni L."/>
            <person name="Cosentino E."/>
            <person name="Cuine S."/>
            <person name="Li-Beisson Y."/>
            <person name="Delledonne M."/>
            <person name="Ballottari M."/>
        </authorList>
    </citation>
    <scope>NUCLEOTIDE SEQUENCE</scope>
    <source>
        <strain evidence="10">211/11P</strain>
        <tissue evidence="10">Whole cell</tissue>
    </source>
</reference>
<dbReference type="InterPro" id="IPR003591">
    <property type="entry name" value="Leu-rich_rpt_typical-subtyp"/>
</dbReference>
<evidence type="ECO:0000256" key="6">
    <source>
        <dbReference type="PROSITE-ProRule" id="PRU10141"/>
    </source>
</evidence>
<keyword evidence="8" id="KW-0732">Signal</keyword>
<dbReference type="Proteomes" id="UP001055712">
    <property type="component" value="Unassembled WGS sequence"/>
</dbReference>
<dbReference type="InterPro" id="IPR000719">
    <property type="entry name" value="Prot_kinase_dom"/>
</dbReference>
<feature type="region of interest" description="Disordered" evidence="7">
    <location>
        <begin position="1060"/>
        <end position="1085"/>
    </location>
</feature>
<feature type="compositionally biased region" description="Polar residues" evidence="7">
    <location>
        <begin position="1006"/>
        <end position="1020"/>
    </location>
</feature>
<evidence type="ECO:0000256" key="4">
    <source>
        <dbReference type="ARBA" id="ARBA00022741"/>
    </source>
</evidence>
<evidence type="ECO:0000313" key="10">
    <source>
        <dbReference type="EMBL" id="KAI3432258.1"/>
    </source>
</evidence>
<evidence type="ECO:0000313" key="11">
    <source>
        <dbReference type="Proteomes" id="UP001055712"/>
    </source>
</evidence>
<dbReference type="PROSITE" id="PS50011">
    <property type="entry name" value="PROTEIN_KINASE_DOM"/>
    <property type="match status" value="1"/>
</dbReference>
<comment type="subcellular location">
    <subcellularLocation>
        <location evidence="1">Cytoplasm</location>
        <location evidence="1">Cytoskeleton</location>
        <location evidence="1">Cilium axoneme</location>
    </subcellularLocation>
</comment>
<feature type="compositionally biased region" description="Gly residues" evidence="7">
    <location>
        <begin position="1108"/>
        <end position="1122"/>
    </location>
</feature>
<dbReference type="Gene3D" id="1.10.510.10">
    <property type="entry name" value="Transferase(Phosphotransferase) domain 1"/>
    <property type="match status" value="1"/>
</dbReference>
<feature type="compositionally biased region" description="Gly residues" evidence="7">
    <location>
        <begin position="1134"/>
        <end position="1145"/>
    </location>
</feature>
<feature type="region of interest" description="Disordered" evidence="7">
    <location>
        <begin position="1186"/>
        <end position="1211"/>
    </location>
</feature>
<dbReference type="SMART" id="SM00369">
    <property type="entry name" value="LRR_TYP"/>
    <property type="match status" value="10"/>
</dbReference>
<dbReference type="SUPFAM" id="SSF56112">
    <property type="entry name" value="Protein kinase-like (PK-like)"/>
    <property type="match status" value="1"/>
</dbReference>
<feature type="domain" description="Protein kinase" evidence="9">
    <location>
        <begin position="672"/>
        <end position="905"/>
    </location>
</feature>
<sequence>MAGCGRTSAAALFVCLTLCGTTLAAHGSPDKDREVLVRFRDSISNWEAVKKTGNLEGWDDSKPTYLWTGVVLDFSLRVRELTLVCFNFMTCIPAEISTQSAAFAELAQLEHLELLDFTGNNITGELPDSWAVPGTFPALRTLSISAAQLNGSLPAAWGSPGAFPALGELRLNGNRLRGSLPTSWGARGAFPALKELALNDNAFSGTLPLNWGQGPSFPNLEVLALTASGASGTLPPGWGADGGFTSLHTLSLAGSGLSGGLPLQWAAPGRFPKLDTLDLQENQLSGSLPQDWACKLCLPELSKLHLQNNSISGSLPDTWAAMGRLRELDVSGNRLQGQLPASWGAAGMLPQLAMLLVANNSLGGSLPESWGNPRALPALNWLLVSHNAITGSLPAAWGVPNSFPRLRLLHLDHNQLNGSLPVHWTLNSTMQQLFTFSLAHNALTGTLPDFWGALDNSLSSLYTLDLGFNSLTGSLPPHWGTSRSSLASLTSLSIAGNNFTGPVPPAWGLLRDVHYLVLAPGNPTVCRPLPYVGQFVTCYGEDGTTCQEPVQLRSNCSSDQPGWAPYRPPPAAGSGLTSLHVALAAAGASLVAACGMLATVLVLRWREERHWQAVKGRDMELALRDGADPLADLLAAAAERKRGRGQHSALAQKLLKECAVDQSDLMFCRGSDGNLVQLGAGAYGQVYKAFLYGVHPVAVKVFHTQDDVPTDDFWREISILRTCRHSNIVQFQGACVDGDTTMMVTELLDTDLYRALQAKRVSWYRHGLDIALDVAQALHFLHSRNIIHFDCKSPNILLSTTNSAKLADVGWAQILYHSYITGDGGTFNWAAPEQLIGLKCTAKADVYSYGLVLWELCTRELPVRGQIRDIRVPAEAPQLVVDLVRSCLDVDPARRPCMADIIGLLQAEKERSAKCAGTSSSAASASAPSSSSPYPGSSLGLRGLDLLPGTSMHTSSGSGSAFDASTSSRGAGRSGGGSGGGGGGTPSVHSGGDSRSGHSSPLGAGTASQSRPTSQPTSAADSGRVPAPTAAAAAAAGATAPHIAAALGAARAALAAAHGDGSSRDASLGSDSQPSPASLGLGGSKPAAAVRGRAAGAYGGVYAAGSSSAGGGSRDSGSGSGSGRAASPHFKRSSGGGIGSHASGGGGGGASIFDGSAWAAGRLGASGAAGAAAGAGAGAAGFTARQQGPMPFSPAGPAASSPLPPAAAAAATPAAAPHASLVAVPSQPAEPPGPSISAHLPWFAANPFAVASAAAAAAAAAAASSTSASTAADSIAAAGGEDVEHSCDGSSSASQHIEALQPDSTPEN</sequence>
<evidence type="ECO:0000256" key="1">
    <source>
        <dbReference type="ARBA" id="ARBA00004430"/>
    </source>
</evidence>
<dbReference type="InterPro" id="IPR017441">
    <property type="entry name" value="Protein_kinase_ATP_BS"/>
</dbReference>
<feature type="chain" id="PRO_5039413180" description="Protein kinase domain-containing protein" evidence="8">
    <location>
        <begin position="25"/>
        <end position="1308"/>
    </location>
</feature>
<dbReference type="InterPro" id="IPR032675">
    <property type="entry name" value="LRR_dom_sf"/>
</dbReference>
<feature type="signal peptide" evidence="8">
    <location>
        <begin position="1"/>
        <end position="24"/>
    </location>
</feature>
<name>A0A9D4TQY7_CHLVU</name>
<reference evidence="10" key="1">
    <citation type="journal article" date="2019" name="Plant J.">
        <title>Chlorella vulgaris genome assembly and annotation reveals the molecular basis for metabolic acclimation to high light conditions.</title>
        <authorList>
            <person name="Cecchin M."/>
            <person name="Marcolungo L."/>
            <person name="Rossato M."/>
            <person name="Girolomoni L."/>
            <person name="Cosentino E."/>
            <person name="Cuine S."/>
            <person name="Li-Beisson Y."/>
            <person name="Delledonne M."/>
            <person name="Ballottari M."/>
        </authorList>
    </citation>
    <scope>NUCLEOTIDE SEQUENCE</scope>
    <source>
        <strain evidence="10">211/11P</strain>
    </source>
</reference>
<evidence type="ECO:0000256" key="7">
    <source>
        <dbReference type="SAM" id="MobiDB-lite"/>
    </source>
</evidence>
<feature type="compositionally biased region" description="Low complexity" evidence="7">
    <location>
        <begin position="919"/>
        <end position="971"/>
    </location>
</feature>
<keyword evidence="3" id="KW-0677">Repeat</keyword>
<feature type="compositionally biased region" description="Low complexity" evidence="7">
    <location>
        <begin position="986"/>
        <end position="1000"/>
    </location>
</feature>
<dbReference type="OrthoDB" id="512511at2759"/>
<comment type="caution">
    <text evidence="10">The sequence shown here is derived from an EMBL/GenBank/DDBJ whole genome shotgun (WGS) entry which is preliminary data.</text>
</comment>
<evidence type="ECO:0000256" key="5">
    <source>
        <dbReference type="ARBA" id="ARBA00022840"/>
    </source>
</evidence>
<dbReference type="GO" id="GO:0004672">
    <property type="term" value="F:protein kinase activity"/>
    <property type="evidence" value="ECO:0007669"/>
    <property type="project" value="InterPro"/>
</dbReference>
<feature type="compositionally biased region" description="Low complexity" evidence="7">
    <location>
        <begin position="1189"/>
        <end position="1211"/>
    </location>
</feature>
<accession>A0A9D4TQY7</accession>
<feature type="compositionally biased region" description="Low complexity" evidence="7">
    <location>
        <begin position="1269"/>
        <end position="1278"/>
    </location>
</feature>
<dbReference type="Gene3D" id="3.80.10.10">
    <property type="entry name" value="Ribonuclease Inhibitor"/>
    <property type="match status" value="2"/>
</dbReference>
<dbReference type="Pfam" id="PF00069">
    <property type="entry name" value="Pkinase"/>
    <property type="match status" value="1"/>
</dbReference>
<dbReference type="PANTHER" id="PTHR48056:SF81">
    <property type="entry name" value="RECEPTOR PROTEIN-TYROSINE KINASE CEPR1"/>
    <property type="match status" value="1"/>
</dbReference>
<dbReference type="Pfam" id="PF13855">
    <property type="entry name" value="LRR_8"/>
    <property type="match status" value="1"/>
</dbReference>
<dbReference type="GO" id="GO:0005524">
    <property type="term" value="F:ATP binding"/>
    <property type="evidence" value="ECO:0007669"/>
    <property type="project" value="UniProtKB-UniRule"/>
</dbReference>
<feature type="region of interest" description="Disordered" evidence="7">
    <location>
        <begin position="919"/>
        <end position="1026"/>
    </location>
</feature>
<dbReference type="SUPFAM" id="SSF52058">
    <property type="entry name" value="L domain-like"/>
    <property type="match status" value="1"/>
</dbReference>
<dbReference type="InterPro" id="IPR050647">
    <property type="entry name" value="Plant_LRR-RLKs"/>
</dbReference>
<keyword evidence="5 6" id="KW-0067">ATP-binding</keyword>
<keyword evidence="2" id="KW-0433">Leucine-rich repeat</keyword>
<dbReference type="PANTHER" id="PTHR48056">
    <property type="entry name" value="LRR RECEPTOR-LIKE SERINE/THREONINE-PROTEIN KINASE-RELATED"/>
    <property type="match status" value="1"/>
</dbReference>
<feature type="region of interest" description="Disordered" evidence="7">
    <location>
        <begin position="1269"/>
        <end position="1308"/>
    </location>
</feature>
<proteinExistence type="predicted"/>
<organism evidence="10 11">
    <name type="scientific">Chlorella vulgaris</name>
    <name type="common">Green alga</name>
    <dbReference type="NCBI Taxonomy" id="3077"/>
    <lineage>
        <taxon>Eukaryota</taxon>
        <taxon>Viridiplantae</taxon>
        <taxon>Chlorophyta</taxon>
        <taxon>core chlorophytes</taxon>
        <taxon>Trebouxiophyceae</taxon>
        <taxon>Chlorellales</taxon>
        <taxon>Chlorellaceae</taxon>
        <taxon>Chlorella clade</taxon>
        <taxon>Chlorella</taxon>
    </lineage>
</organism>
<gene>
    <name evidence="10" type="ORF">D9Q98_003819</name>
</gene>
<dbReference type="Gene3D" id="3.30.200.20">
    <property type="entry name" value="Phosphorylase Kinase, domain 1"/>
    <property type="match status" value="1"/>
</dbReference>
<evidence type="ECO:0000259" key="9">
    <source>
        <dbReference type="PROSITE" id="PS50011"/>
    </source>
</evidence>